<keyword evidence="1" id="KW-0812">Transmembrane</keyword>
<name>A0A518RF60_9SPHN</name>
<feature type="transmembrane region" description="Helical" evidence="1">
    <location>
        <begin position="100"/>
        <end position="120"/>
    </location>
</feature>
<evidence type="ECO:0000313" key="2">
    <source>
        <dbReference type="EMBL" id="QDX26071.1"/>
    </source>
</evidence>
<accession>A0A518RF60</accession>
<protein>
    <submittedName>
        <fullName evidence="2">Uncharacterized protein</fullName>
    </submittedName>
</protein>
<keyword evidence="1" id="KW-1133">Transmembrane helix</keyword>
<keyword evidence="1" id="KW-0472">Membrane</keyword>
<feature type="transmembrane region" description="Helical" evidence="1">
    <location>
        <begin position="59"/>
        <end position="80"/>
    </location>
</feature>
<dbReference type="EMBL" id="CP042239">
    <property type="protein sequence ID" value="QDX26071.1"/>
    <property type="molecule type" value="Genomic_DNA"/>
</dbReference>
<feature type="transmembrane region" description="Helical" evidence="1">
    <location>
        <begin position="32"/>
        <end position="53"/>
    </location>
</feature>
<organism evidence="2 3">
    <name type="scientific">Sphingomonas suaedae</name>
    <dbReference type="NCBI Taxonomy" id="2599297"/>
    <lineage>
        <taxon>Bacteria</taxon>
        <taxon>Pseudomonadati</taxon>
        <taxon>Pseudomonadota</taxon>
        <taxon>Alphaproteobacteria</taxon>
        <taxon>Sphingomonadales</taxon>
        <taxon>Sphingomonadaceae</taxon>
        <taxon>Sphingomonas</taxon>
    </lineage>
</organism>
<feature type="transmembrane region" description="Helical" evidence="1">
    <location>
        <begin position="154"/>
        <end position="173"/>
    </location>
</feature>
<gene>
    <name evidence="2" type="ORF">FPZ54_08565</name>
</gene>
<feature type="transmembrane region" description="Helical" evidence="1">
    <location>
        <begin position="179"/>
        <end position="199"/>
    </location>
</feature>
<dbReference type="RefSeq" id="WP_145846423.1">
    <property type="nucleotide sequence ID" value="NZ_CP042239.1"/>
</dbReference>
<evidence type="ECO:0000313" key="3">
    <source>
        <dbReference type="Proteomes" id="UP000318055"/>
    </source>
</evidence>
<keyword evidence="3" id="KW-1185">Reference proteome</keyword>
<evidence type="ECO:0000256" key="1">
    <source>
        <dbReference type="SAM" id="Phobius"/>
    </source>
</evidence>
<dbReference type="OrthoDB" id="7171551at2"/>
<reference evidence="2 3" key="1">
    <citation type="submission" date="2019-07" db="EMBL/GenBank/DDBJ databases">
        <title>Sphingomonas alkalisoli sp. nov., isolated from rhizosphere soil of Suaedae salsa.</title>
        <authorList>
            <person name="Zhang H."/>
            <person name="Xu L."/>
            <person name="Zhang J.-X."/>
            <person name="Sun J.-Q."/>
        </authorList>
    </citation>
    <scope>NUCLEOTIDE SEQUENCE [LARGE SCALE GENOMIC DNA]</scope>
    <source>
        <strain evidence="2 3">XS-10</strain>
    </source>
</reference>
<sequence length="205" mass="21947">MTDPAQSARDDLAFVRALVSDGGAVQASLGEALLAGGLCYGVQCIAQWAIYISGWQAPVAVHLTAGFLPSVVFIGLIIWLSRRNRDAVPHGMASRALNAAFGSSGLAAMTTAVIFGYLAWRYQDMGIFLFHPLMIAVVQGAVWYVAFAIRRRGWLGLVSIGWFGAAMLGALTIDRMEVFILLIGVALFLLMALPGWILMRGAANS</sequence>
<dbReference type="AlphaFoldDB" id="A0A518RF60"/>
<dbReference type="KEGG" id="ssua:FPZ54_08565"/>
<dbReference type="Proteomes" id="UP000318055">
    <property type="component" value="Chromosome"/>
</dbReference>
<feature type="transmembrane region" description="Helical" evidence="1">
    <location>
        <begin position="126"/>
        <end position="147"/>
    </location>
</feature>
<proteinExistence type="predicted"/>